<sequence>MNLVTFNHVKQCKLMVLLRPDPDGWILLTNCKFSRWHIRECNYENILQQLL</sequence>
<dbReference type="EMBL" id="GBRH01204986">
    <property type="protein sequence ID" value="JAD92909.1"/>
    <property type="molecule type" value="Transcribed_RNA"/>
</dbReference>
<name>A0A0A9DWE9_ARUDO</name>
<proteinExistence type="predicted"/>
<accession>A0A0A9DWE9</accession>
<evidence type="ECO:0000313" key="1">
    <source>
        <dbReference type="EMBL" id="JAD92909.1"/>
    </source>
</evidence>
<dbReference type="AlphaFoldDB" id="A0A0A9DWE9"/>
<reference evidence="1" key="1">
    <citation type="submission" date="2014-09" db="EMBL/GenBank/DDBJ databases">
        <authorList>
            <person name="Magalhaes I.L.F."/>
            <person name="Oliveira U."/>
            <person name="Santos F.R."/>
            <person name="Vidigal T.H.D.A."/>
            <person name="Brescovit A.D."/>
            <person name="Santos A.J."/>
        </authorList>
    </citation>
    <scope>NUCLEOTIDE SEQUENCE</scope>
    <source>
        <tissue evidence="1">Shoot tissue taken approximately 20 cm above the soil surface</tissue>
    </source>
</reference>
<reference evidence="1" key="2">
    <citation type="journal article" date="2015" name="Data Brief">
        <title>Shoot transcriptome of the giant reed, Arundo donax.</title>
        <authorList>
            <person name="Barrero R.A."/>
            <person name="Guerrero F.D."/>
            <person name="Moolhuijzen P."/>
            <person name="Goolsby J.A."/>
            <person name="Tidwell J."/>
            <person name="Bellgard S.E."/>
            <person name="Bellgard M.I."/>
        </authorList>
    </citation>
    <scope>NUCLEOTIDE SEQUENCE</scope>
    <source>
        <tissue evidence="1">Shoot tissue taken approximately 20 cm above the soil surface</tissue>
    </source>
</reference>
<organism evidence="1">
    <name type="scientific">Arundo donax</name>
    <name type="common">Giant reed</name>
    <name type="synonym">Donax arundinaceus</name>
    <dbReference type="NCBI Taxonomy" id="35708"/>
    <lineage>
        <taxon>Eukaryota</taxon>
        <taxon>Viridiplantae</taxon>
        <taxon>Streptophyta</taxon>
        <taxon>Embryophyta</taxon>
        <taxon>Tracheophyta</taxon>
        <taxon>Spermatophyta</taxon>
        <taxon>Magnoliopsida</taxon>
        <taxon>Liliopsida</taxon>
        <taxon>Poales</taxon>
        <taxon>Poaceae</taxon>
        <taxon>PACMAD clade</taxon>
        <taxon>Arundinoideae</taxon>
        <taxon>Arundineae</taxon>
        <taxon>Arundo</taxon>
    </lineage>
</organism>
<protein>
    <submittedName>
        <fullName evidence="1">Uncharacterized protein</fullName>
    </submittedName>
</protein>